<keyword evidence="5" id="KW-0472">Membrane</keyword>
<dbReference type="InterPro" id="IPR007014">
    <property type="entry name" value="FUN14"/>
</dbReference>
<keyword evidence="4" id="KW-1133">Transmembrane helix</keyword>
<comment type="similarity">
    <text evidence="2">Belongs to the FUN14 family.</text>
</comment>
<dbReference type="PANTHER" id="PTHR21346">
    <property type="entry name" value="FUN14 DOMAIN CONTAINING"/>
    <property type="match status" value="1"/>
</dbReference>
<evidence type="ECO:0000313" key="6">
    <source>
        <dbReference type="EMBL" id="CCA24028.1"/>
    </source>
</evidence>
<evidence type="ECO:0000256" key="2">
    <source>
        <dbReference type="ARBA" id="ARBA00009160"/>
    </source>
</evidence>
<dbReference type="PANTHER" id="PTHR21346:SF0">
    <property type="entry name" value="RE45833P"/>
    <property type="match status" value="1"/>
</dbReference>
<accession>F0WRR3</accession>
<dbReference type="HOGENOM" id="CLU_1216847_0_0_1"/>
<proteinExistence type="inferred from homology"/>
<organism evidence="6">
    <name type="scientific">Albugo laibachii Nc14</name>
    <dbReference type="NCBI Taxonomy" id="890382"/>
    <lineage>
        <taxon>Eukaryota</taxon>
        <taxon>Sar</taxon>
        <taxon>Stramenopiles</taxon>
        <taxon>Oomycota</taxon>
        <taxon>Peronosporomycetes</taxon>
        <taxon>Albuginales</taxon>
        <taxon>Albuginaceae</taxon>
        <taxon>Albugo</taxon>
    </lineage>
</organism>
<dbReference type="GO" id="GO:0005741">
    <property type="term" value="C:mitochondrial outer membrane"/>
    <property type="evidence" value="ECO:0007669"/>
    <property type="project" value="TreeGrafter"/>
</dbReference>
<keyword evidence="3" id="KW-0812">Transmembrane</keyword>
<evidence type="ECO:0000256" key="3">
    <source>
        <dbReference type="ARBA" id="ARBA00022692"/>
    </source>
</evidence>
<name>F0WRR3_9STRA</name>
<gene>
    <name evidence="6" type="primary">AlNc14C218G9059</name>
    <name evidence="6" type="ORF">ALNC14_101720</name>
</gene>
<dbReference type="GO" id="GO:0000422">
    <property type="term" value="P:autophagy of mitochondrion"/>
    <property type="evidence" value="ECO:0007669"/>
    <property type="project" value="TreeGrafter"/>
</dbReference>
<dbReference type="Pfam" id="PF04930">
    <property type="entry name" value="FUN14"/>
    <property type="match status" value="1"/>
</dbReference>
<evidence type="ECO:0000256" key="4">
    <source>
        <dbReference type="ARBA" id="ARBA00022989"/>
    </source>
</evidence>
<reference evidence="6" key="1">
    <citation type="journal article" date="2011" name="PLoS Biol.">
        <title>Gene gain and loss during evolution of obligate parasitism in the white rust pathogen of Arabidopsis thaliana.</title>
        <authorList>
            <person name="Kemen E."/>
            <person name="Gardiner A."/>
            <person name="Schultz-Larsen T."/>
            <person name="Kemen A.C."/>
            <person name="Balmuth A.L."/>
            <person name="Robert-Seilaniantz A."/>
            <person name="Bailey K."/>
            <person name="Holub E."/>
            <person name="Studholme D.J."/>
            <person name="Maclean D."/>
            <person name="Jones J.D."/>
        </authorList>
    </citation>
    <scope>NUCLEOTIDE SEQUENCE</scope>
</reference>
<reference evidence="6" key="2">
    <citation type="submission" date="2011-02" db="EMBL/GenBank/DDBJ databases">
        <authorList>
            <person name="MacLean D."/>
        </authorList>
    </citation>
    <scope>NUCLEOTIDE SEQUENCE</scope>
</reference>
<protein>
    <submittedName>
        <fullName evidence="6">Uncharacterized protein AlNc14C218G9059</fullName>
    </submittedName>
</protein>
<dbReference type="EMBL" id="FR824263">
    <property type="protein sequence ID" value="CCA24028.1"/>
    <property type="molecule type" value="Genomic_DNA"/>
</dbReference>
<evidence type="ECO:0000256" key="5">
    <source>
        <dbReference type="ARBA" id="ARBA00023136"/>
    </source>
</evidence>
<comment type="subcellular location">
    <subcellularLocation>
        <location evidence="1">Membrane</location>
    </subcellularLocation>
</comment>
<dbReference type="AlphaFoldDB" id="F0WRR3"/>
<evidence type="ECO:0000256" key="1">
    <source>
        <dbReference type="ARBA" id="ARBA00004370"/>
    </source>
</evidence>
<sequence length="215" mass="23840">MSTHKAHAHGSLLILIHPFRSRYNAARTLKLVKTRSKCHLHHSKTMLNSVNSPMFLCTCAGLLHSFIAAECERESQDDAKKESDDEDEPRSDRIVEDMVSKFVERMAGHFGEISFGGVLGFCSGYAVGHVGKLAAMSIGGGFLVAQIAHSQGYISINWKKLERDIVKVIDPNRNSTGFTARDCHILWKRFLQIMEKNLPSSSGFVAGFLYGVVQS</sequence>